<protein>
    <submittedName>
        <fullName evidence="4">Nucleoside-binding protein</fullName>
    </submittedName>
</protein>
<name>E3D003_9BACT</name>
<dbReference type="PaxDb" id="584708-Apau_0501"/>
<dbReference type="OrthoDB" id="9769871at2"/>
<dbReference type="PANTHER" id="PTHR43208:SF1">
    <property type="entry name" value="ABC TRANSPORTER SUBSTRATE-BINDING PROTEIN"/>
    <property type="match status" value="1"/>
</dbReference>
<dbReference type="InterPro" id="IPR052910">
    <property type="entry name" value="ABC-Purine-Binding"/>
</dbReference>
<dbReference type="Gene3D" id="3.40.50.2300">
    <property type="match status" value="2"/>
</dbReference>
<evidence type="ECO:0000256" key="1">
    <source>
        <dbReference type="ARBA" id="ARBA00022729"/>
    </source>
</evidence>
<evidence type="ECO:0000256" key="2">
    <source>
        <dbReference type="SAM" id="SignalP"/>
    </source>
</evidence>
<dbReference type="GO" id="GO:0005886">
    <property type="term" value="C:plasma membrane"/>
    <property type="evidence" value="ECO:0007669"/>
    <property type="project" value="InterPro"/>
</dbReference>
<accession>E3D003</accession>
<feature type="signal peptide" evidence="2">
    <location>
        <begin position="1"/>
        <end position="23"/>
    </location>
</feature>
<dbReference type="STRING" id="584708.Apau_0501"/>
<dbReference type="eggNOG" id="COG1744">
    <property type="taxonomic scope" value="Bacteria"/>
</dbReference>
<dbReference type="RefSeq" id="WP_006300089.1">
    <property type="nucleotide sequence ID" value="NZ_CM001022.1"/>
</dbReference>
<dbReference type="AlphaFoldDB" id="E3D003"/>
<keyword evidence="1 2" id="KW-0732">Signal</keyword>
<evidence type="ECO:0000313" key="4">
    <source>
        <dbReference type="EMBL" id="EFQ22935.1"/>
    </source>
</evidence>
<dbReference type="CDD" id="cd19963">
    <property type="entry name" value="PBP1_BMP-like"/>
    <property type="match status" value="1"/>
</dbReference>
<feature type="domain" description="ABC transporter substrate-binding protein PnrA-like" evidence="3">
    <location>
        <begin position="35"/>
        <end position="313"/>
    </location>
</feature>
<evidence type="ECO:0000313" key="5">
    <source>
        <dbReference type="Proteomes" id="UP000005096"/>
    </source>
</evidence>
<gene>
    <name evidence="4" type="ORF">Apau_0501</name>
</gene>
<dbReference type="InterPro" id="IPR003760">
    <property type="entry name" value="PnrA-like"/>
</dbReference>
<proteinExistence type="predicted"/>
<dbReference type="Pfam" id="PF02608">
    <property type="entry name" value="Bmp"/>
    <property type="match status" value="1"/>
</dbReference>
<dbReference type="HOGENOM" id="CLU_038813_2_0_0"/>
<feature type="chain" id="PRO_5003167490" evidence="2">
    <location>
        <begin position="24"/>
        <end position="361"/>
    </location>
</feature>
<dbReference type="EMBL" id="CM001022">
    <property type="protein sequence ID" value="EFQ22935.1"/>
    <property type="molecule type" value="Genomic_DNA"/>
</dbReference>
<dbReference type="Proteomes" id="UP000005096">
    <property type="component" value="Chromosome"/>
</dbReference>
<keyword evidence="5" id="KW-1185">Reference proteome</keyword>
<reference evidence="4 5" key="1">
    <citation type="journal article" date="2010" name="Stand. Genomic Sci.">
        <title>Non-contiguous finished genome sequence of Aminomonas paucivorans type strain (GLU-3).</title>
        <authorList>
            <person name="Pitluck S."/>
            <person name="Yasawong M."/>
            <person name="Held B."/>
            <person name="Lapidus A."/>
            <person name="Nolan M."/>
            <person name="Copeland A."/>
            <person name="Lucas S."/>
            <person name="Del Rio T.G."/>
            <person name="Tice H."/>
            <person name="Cheng J.F."/>
            <person name="Chertkov O."/>
            <person name="Goodwin L."/>
            <person name="Tapia R."/>
            <person name="Han C."/>
            <person name="Liolios K."/>
            <person name="Ivanova N."/>
            <person name="Mavromatis K."/>
            <person name="Ovchinnikova G."/>
            <person name="Pati A."/>
            <person name="Chen A."/>
            <person name="Palaniappan K."/>
            <person name="Land M."/>
            <person name="Hauser L."/>
            <person name="Chang Y.J."/>
            <person name="Jeffries C.D."/>
            <person name="Pukall R."/>
            <person name="Spring S."/>
            <person name="Rohde M."/>
            <person name="Sikorski J."/>
            <person name="Goker M."/>
            <person name="Woyke T."/>
            <person name="Bristow J."/>
            <person name="Eisen J.A."/>
            <person name="Markowitz V."/>
            <person name="Hugenholtz P."/>
            <person name="Kyrpides N.C."/>
            <person name="Klenk H.P."/>
        </authorList>
    </citation>
    <scope>NUCLEOTIDE SEQUENCE [LARGE SCALE GENOMIC DNA]</scope>
    <source>
        <strain evidence="4 5">DSM 12260</strain>
    </source>
</reference>
<sequence length="361" mass="39516">MKRISFWVALCLGLSLLCGAAWALPAVAPKDIKSGYVYVGPVGDGGWTYMHDLARKAMDKAYPGLKSSYVESVPEGPDAERVMETFIRNGSKVIFATSFGFMDPVQNVAKRHPDVIFMHCSGYKRAANVGTYFGRMYQARYLSGLVAGKMTKSNTIGYVAAYPIPEVIRHIDAFTLGVRKANPKAKVKVVWIFSWHDPAKEKEATKALVDAKSDVIAMHADTGAAPQAAEELGVWVIGYNSDMSRYAPTKFLTSPIWNWSVVYKHVLDGVTKGTWKSEDIWWGMEKGLVDLAPFGKGVPQSVKDLVAKEKAQIASGKLDVFAGPIKDQKGKVVVPAGKSMSDKDLLSLTWFVEGVEGDVPK</sequence>
<organism evidence="4 5">
    <name type="scientific">Aminomonas paucivorans DSM 12260</name>
    <dbReference type="NCBI Taxonomy" id="584708"/>
    <lineage>
        <taxon>Bacteria</taxon>
        <taxon>Thermotogati</taxon>
        <taxon>Synergistota</taxon>
        <taxon>Synergistia</taxon>
        <taxon>Synergistales</taxon>
        <taxon>Synergistaceae</taxon>
        <taxon>Aminomonas</taxon>
    </lineage>
</organism>
<dbReference type="PANTHER" id="PTHR43208">
    <property type="entry name" value="ABC TRANSPORTER SUBSTRATE-BINDING PROTEIN"/>
    <property type="match status" value="1"/>
</dbReference>
<evidence type="ECO:0000259" key="3">
    <source>
        <dbReference type="Pfam" id="PF02608"/>
    </source>
</evidence>